<dbReference type="EMBL" id="GEDC01025864">
    <property type="protein sequence ID" value="JAS11434.1"/>
    <property type="molecule type" value="Transcribed_RNA"/>
</dbReference>
<dbReference type="AlphaFoldDB" id="A0A1B6CDB3"/>
<feature type="coiled-coil region" evidence="1">
    <location>
        <begin position="141"/>
        <end position="168"/>
    </location>
</feature>
<accession>A0A1B6CDB3</accession>
<evidence type="ECO:0000313" key="4">
    <source>
        <dbReference type="EMBL" id="JAS11434.1"/>
    </source>
</evidence>
<proteinExistence type="predicted"/>
<reference evidence="4" key="1">
    <citation type="submission" date="2015-12" db="EMBL/GenBank/DDBJ databases">
        <title>De novo transcriptome assembly of four potential Pierce s Disease insect vectors from Arizona vineyards.</title>
        <authorList>
            <person name="Tassone E.E."/>
        </authorList>
    </citation>
    <scope>NUCLEOTIDE SEQUENCE</scope>
</reference>
<evidence type="ECO:0000259" key="2">
    <source>
        <dbReference type="Pfam" id="PF10544"/>
    </source>
</evidence>
<name>A0A1B6CDB3_9HEMI</name>
<evidence type="ECO:0000259" key="3">
    <source>
        <dbReference type="Pfam" id="PF10553"/>
    </source>
</evidence>
<feature type="domain" description="Bacteriophage T5 Orf172 DNA-binding" evidence="2">
    <location>
        <begin position="180"/>
        <end position="271"/>
    </location>
</feature>
<organism evidence="4">
    <name type="scientific">Clastoptera arizonana</name>
    <name type="common">Arizona spittle bug</name>
    <dbReference type="NCBI Taxonomy" id="38151"/>
    <lineage>
        <taxon>Eukaryota</taxon>
        <taxon>Metazoa</taxon>
        <taxon>Ecdysozoa</taxon>
        <taxon>Arthropoda</taxon>
        <taxon>Hexapoda</taxon>
        <taxon>Insecta</taxon>
        <taxon>Pterygota</taxon>
        <taxon>Neoptera</taxon>
        <taxon>Paraneoptera</taxon>
        <taxon>Hemiptera</taxon>
        <taxon>Auchenorrhyncha</taxon>
        <taxon>Cercopoidea</taxon>
        <taxon>Clastopteridae</taxon>
        <taxon>Clastoptera</taxon>
    </lineage>
</organism>
<dbReference type="Pfam" id="PF10553">
    <property type="entry name" value="MSV199"/>
    <property type="match status" value="1"/>
</dbReference>
<evidence type="ECO:0000256" key="1">
    <source>
        <dbReference type="SAM" id="Coils"/>
    </source>
</evidence>
<keyword evidence="1" id="KW-0175">Coiled coil</keyword>
<gene>
    <name evidence="4" type="ORF">g.13767</name>
</gene>
<dbReference type="Pfam" id="PF10544">
    <property type="entry name" value="T5orf172"/>
    <property type="match status" value="1"/>
</dbReference>
<protein>
    <submittedName>
        <fullName evidence="4">Uncharacterized protein</fullName>
    </submittedName>
</protein>
<dbReference type="InterPro" id="IPR018306">
    <property type="entry name" value="Phage_T5_Orf172_DNA-bd"/>
</dbReference>
<feature type="domain" description="MSV199" evidence="3">
    <location>
        <begin position="7"/>
        <end position="136"/>
    </location>
</feature>
<sequence>MAENGVLDLQEYILQNHGEFNWLKDIWLPIHENKNILVTDEIIKFLYNIYDKEISLEELKQNREEYIEFLTKNEIKFTDSNSNDVQARKKKVSFEIFQDDKLISLSVDDFKDSVMNFNTENCREVRKIYSEIEKILLNYKIVVFEKEKQQKDEELKIARRRSLRLKEKRIEASTLDKDEIVYISTSASYAAQNRFKVGGVGKEDGIKKRGSNYGGRSAEGDEWYFCKTARVHSFRNFEIRFWNILDKFRDKGKKEIIVMHYPDLVEIFDSIVKNFDSEIDLFNSNVGRYIDNVNSNMTDVFIPEPIVTDIKMSPPKKPMKPKKNQNYFPVTPDVRREIREYFQKKVNNSIYVIYRKEVLDYLKEKLNRPIKSNKCWEAMKDIQEDYQDVTLNFK</sequence>
<dbReference type="InterPro" id="IPR018879">
    <property type="entry name" value="MSV199_dom"/>
</dbReference>